<dbReference type="EMBL" id="ODYU01004964">
    <property type="protein sequence ID" value="SOQ45366.1"/>
    <property type="molecule type" value="Genomic_DNA"/>
</dbReference>
<gene>
    <name evidence="1" type="ORF">SFRICE_029705</name>
</gene>
<organism evidence="1">
    <name type="scientific">Spodoptera frugiperda</name>
    <name type="common">Fall armyworm</name>
    <dbReference type="NCBI Taxonomy" id="7108"/>
    <lineage>
        <taxon>Eukaryota</taxon>
        <taxon>Metazoa</taxon>
        <taxon>Ecdysozoa</taxon>
        <taxon>Arthropoda</taxon>
        <taxon>Hexapoda</taxon>
        <taxon>Insecta</taxon>
        <taxon>Pterygota</taxon>
        <taxon>Neoptera</taxon>
        <taxon>Endopterygota</taxon>
        <taxon>Lepidoptera</taxon>
        <taxon>Glossata</taxon>
        <taxon>Ditrysia</taxon>
        <taxon>Noctuoidea</taxon>
        <taxon>Noctuidae</taxon>
        <taxon>Amphipyrinae</taxon>
        <taxon>Spodoptera</taxon>
    </lineage>
</organism>
<name>A0A2H1VXB0_SPOFR</name>
<sequence length="149" mass="16497">MTHDMTACSRPLLDIGLSNGTPLSSIFSSTHPTTTLRISSLHLAGGRPTLRLSGRDLQKNKCRRYSPADKQVEVVVGRARRTDSHWDRTDLEWRLLIGKGKRSVGRPPPTRWTDDLIKVAGNCWMQVASNRPIGGGLCSVGMMMLDTNK</sequence>
<accession>A0A2H1VXB0</accession>
<reference evidence="1" key="1">
    <citation type="submission" date="2016-07" db="EMBL/GenBank/DDBJ databases">
        <authorList>
            <person name="Bretaudeau A."/>
        </authorList>
    </citation>
    <scope>NUCLEOTIDE SEQUENCE</scope>
    <source>
        <strain evidence="1">Rice</strain>
        <tissue evidence="1">Whole body</tissue>
    </source>
</reference>
<proteinExistence type="predicted"/>
<dbReference type="AlphaFoldDB" id="A0A2H1VXB0"/>
<evidence type="ECO:0000313" key="1">
    <source>
        <dbReference type="EMBL" id="SOQ45366.1"/>
    </source>
</evidence>
<protein>
    <submittedName>
        <fullName evidence="1">SFRICE_029705</fullName>
    </submittedName>
</protein>